<dbReference type="OrthoDB" id="7831317at2"/>
<keyword evidence="3" id="KW-1185">Reference proteome</keyword>
<sequence length="262" mass="27677">MPDTPLDHAFAAMQAAPDNTQAELHYFEHLAGSELFLLLTEEPDLDNISPDLFEVEGTGFALAFDRPERLAGFVGREAPYAALSGSALISMLAGQGIGLGINLGIDDGQNLLEPAALEWLQQMLPDTPDETTRRPVQFDAPAGLPETVLTALDTRLSHAAGLAESAYITKASYDSGEQGFFVGFTGAPTAAQPALAQMVAEVLAFSGLEAAAMDVGFLRADDPATQVLAAQALRIDLPTPEEPQSLTPTAPGRNPAKPPRLR</sequence>
<name>A0A1X6YMV1_9RHOB</name>
<feature type="region of interest" description="Disordered" evidence="1">
    <location>
        <begin position="236"/>
        <end position="262"/>
    </location>
</feature>
<dbReference type="EMBL" id="FWFX01000002">
    <property type="protein sequence ID" value="SLN25109.1"/>
    <property type="molecule type" value="Genomic_DNA"/>
</dbReference>
<dbReference type="AlphaFoldDB" id="A0A1X6YMV1"/>
<evidence type="ECO:0000313" key="3">
    <source>
        <dbReference type="Proteomes" id="UP000193061"/>
    </source>
</evidence>
<evidence type="ECO:0000313" key="2">
    <source>
        <dbReference type="EMBL" id="SLN25109.1"/>
    </source>
</evidence>
<reference evidence="2 3" key="1">
    <citation type="submission" date="2017-03" db="EMBL/GenBank/DDBJ databases">
        <authorList>
            <person name="Afonso C.L."/>
            <person name="Miller P.J."/>
            <person name="Scott M.A."/>
            <person name="Spackman E."/>
            <person name="Goraichik I."/>
            <person name="Dimitrov K.M."/>
            <person name="Suarez D.L."/>
            <person name="Swayne D.E."/>
        </authorList>
    </citation>
    <scope>NUCLEOTIDE SEQUENCE [LARGE SCALE GENOMIC DNA]</scope>
    <source>
        <strain evidence="2 3">CECT 7450</strain>
    </source>
</reference>
<dbReference type="RefSeq" id="WP_085804567.1">
    <property type="nucleotide sequence ID" value="NZ_FWFX01000002.1"/>
</dbReference>
<organism evidence="2 3">
    <name type="scientific">Roseovarius albus</name>
    <dbReference type="NCBI Taxonomy" id="1247867"/>
    <lineage>
        <taxon>Bacteria</taxon>
        <taxon>Pseudomonadati</taxon>
        <taxon>Pseudomonadota</taxon>
        <taxon>Alphaproteobacteria</taxon>
        <taxon>Rhodobacterales</taxon>
        <taxon>Roseobacteraceae</taxon>
        <taxon>Roseovarius</taxon>
    </lineage>
</organism>
<evidence type="ECO:0008006" key="4">
    <source>
        <dbReference type="Google" id="ProtNLM"/>
    </source>
</evidence>
<protein>
    <recommendedName>
        <fullName evidence="4">SseB protein N-terminal domain-containing protein</fullName>
    </recommendedName>
</protein>
<accession>A0A1X6YMV1</accession>
<gene>
    <name evidence="2" type="ORF">ROA7450_01043</name>
</gene>
<proteinExistence type="predicted"/>
<dbReference type="Proteomes" id="UP000193061">
    <property type="component" value="Unassembled WGS sequence"/>
</dbReference>
<evidence type="ECO:0000256" key="1">
    <source>
        <dbReference type="SAM" id="MobiDB-lite"/>
    </source>
</evidence>